<comment type="subcellular location">
    <subcellularLocation>
        <location evidence="1">Nucleus</location>
    </subcellularLocation>
</comment>
<feature type="region of interest" description="Disordered" evidence="10">
    <location>
        <begin position="1462"/>
        <end position="1600"/>
    </location>
</feature>
<feature type="compositionally biased region" description="Polar residues" evidence="10">
    <location>
        <begin position="1648"/>
        <end position="1658"/>
    </location>
</feature>
<proteinExistence type="inferred from homology"/>
<dbReference type="InterPro" id="IPR056409">
    <property type="entry name" value="Ig_CYK3_C"/>
</dbReference>
<feature type="compositionally biased region" description="Polar residues" evidence="10">
    <location>
        <begin position="1718"/>
        <end position="1745"/>
    </location>
</feature>
<feature type="compositionally biased region" description="Low complexity" evidence="10">
    <location>
        <begin position="1372"/>
        <end position="1392"/>
    </location>
</feature>
<feature type="region of interest" description="Disordered" evidence="10">
    <location>
        <begin position="116"/>
        <end position="643"/>
    </location>
</feature>
<dbReference type="Pfam" id="PF01841">
    <property type="entry name" value="Transglut_core"/>
    <property type="match status" value="1"/>
</dbReference>
<dbReference type="PROSITE" id="PS50002">
    <property type="entry name" value="SH3"/>
    <property type="match status" value="1"/>
</dbReference>
<comment type="similarity">
    <text evidence="2">Belongs to the SCC4/mau-2 family.</text>
</comment>
<feature type="compositionally biased region" description="Low complexity" evidence="10">
    <location>
        <begin position="1696"/>
        <end position="1712"/>
    </location>
</feature>
<feature type="region of interest" description="Disordered" evidence="10">
    <location>
        <begin position="78"/>
        <end position="102"/>
    </location>
</feature>
<evidence type="ECO:0000256" key="8">
    <source>
        <dbReference type="ARBA" id="ARBA00023306"/>
    </source>
</evidence>
<feature type="region of interest" description="Disordered" evidence="10">
    <location>
        <begin position="1640"/>
        <end position="1665"/>
    </location>
</feature>
<dbReference type="SUPFAM" id="SSF54001">
    <property type="entry name" value="Cysteine proteinases"/>
    <property type="match status" value="1"/>
</dbReference>
<dbReference type="PANTHER" id="PTHR46333">
    <property type="entry name" value="CYTOKINESIS PROTEIN 3"/>
    <property type="match status" value="1"/>
</dbReference>
<feature type="compositionally biased region" description="Pro residues" evidence="10">
    <location>
        <begin position="269"/>
        <end position="278"/>
    </location>
</feature>
<dbReference type="InterPro" id="IPR001452">
    <property type="entry name" value="SH3_domain"/>
</dbReference>
<evidence type="ECO:0000256" key="3">
    <source>
        <dbReference type="ARBA" id="ARBA00022443"/>
    </source>
</evidence>
<feature type="region of interest" description="Disordered" evidence="10">
    <location>
        <begin position="1337"/>
        <end position="1392"/>
    </location>
</feature>
<dbReference type="Pfam" id="PF24584">
    <property type="entry name" value="Ig_CYK3_C"/>
    <property type="match status" value="2"/>
</dbReference>
<comment type="caution">
    <text evidence="12">The sequence shown here is derived from an EMBL/GenBank/DDBJ whole genome shotgun (WGS) entry which is preliminary data.</text>
</comment>
<feature type="compositionally biased region" description="Basic and acidic residues" evidence="10">
    <location>
        <begin position="451"/>
        <end position="467"/>
    </location>
</feature>
<dbReference type="EMBL" id="JAADJG010000178">
    <property type="protein sequence ID" value="KAF4452669.1"/>
    <property type="molecule type" value="Genomic_DNA"/>
</dbReference>
<keyword evidence="13" id="KW-1185">Reference proteome</keyword>
<keyword evidence="7" id="KW-0539">Nucleus</keyword>
<dbReference type="Pfam" id="PF07653">
    <property type="entry name" value="SH3_2"/>
    <property type="match status" value="1"/>
</dbReference>
<name>A0A8H4NVF6_9HYPO</name>
<feature type="compositionally biased region" description="Polar residues" evidence="10">
    <location>
        <begin position="1544"/>
        <end position="1575"/>
    </location>
</feature>
<keyword evidence="8" id="KW-0131">Cell cycle</keyword>
<feature type="domain" description="SH3" evidence="11">
    <location>
        <begin position="11"/>
        <end position="73"/>
    </location>
</feature>
<protein>
    <submittedName>
        <fullName evidence="12">Putative SH3-domain protein Cyk3</fullName>
    </submittedName>
</protein>
<feature type="compositionally biased region" description="Low complexity" evidence="10">
    <location>
        <begin position="1498"/>
        <end position="1543"/>
    </location>
</feature>
<feature type="compositionally biased region" description="Polar residues" evidence="10">
    <location>
        <begin position="605"/>
        <end position="624"/>
    </location>
</feature>
<reference evidence="12" key="1">
    <citation type="submission" date="2020-01" db="EMBL/GenBank/DDBJ databases">
        <title>Identification and distribution of gene clusters putatively required for synthesis of sphingolipid metabolism inhibitors in phylogenetically diverse species of the filamentous fungus Fusarium.</title>
        <authorList>
            <person name="Kim H.-S."/>
            <person name="Busman M."/>
            <person name="Brown D.W."/>
            <person name="Divon H."/>
            <person name="Uhlig S."/>
            <person name="Proctor R.H."/>
        </authorList>
    </citation>
    <scope>NUCLEOTIDE SEQUENCE</scope>
    <source>
        <strain evidence="12">NRRL 53441</strain>
    </source>
</reference>
<dbReference type="InterPro" id="IPR035553">
    <property type="entry name" value="Cyk3_SH3"/>
</dbReference>
<dbReference type="InterPro" id="IPR019440">
    <property type="entry name" value="MAU2"/>
</dbReference>
<evidence type="ECO:0000313" key="13">
    <source>
        <dbReference type="Proteomes" id="UP000605986"/>
    </source>
</evidence>
<evidence type="ECO:0000256" key="1">
    <source>
        <dbReference type="ARBA" id="ARBA00004123"/>
    </source>
</evidence>
<dbReference type="InterPro" id="IPR038765">
    <property type="entry name" value="Papain-like_cys_pep_sf"/>
</dbReference>
<feature type="compositionally biased region" description="Low complexity" evidence="10">
    <location>
        <begin position="1462"/>
        <end position="1478"/>
    </location>
</feature>
<feature type="compositionally biased region" description="Polar residues" evidence="10">
    <location>
        <begin position="438"/>
        <end position="449"/>
    </location>
</feature>
<dbReference type="GO" id="GO:0110085">
    <property type="term" value="C:mitotic actomyosin contractile ring"/>
    <property type="evidence" value="ECO:0007669"/>
    <property type="project" value="TreeGrafter"/>
</dbReference>
<dbReference type="SMART" id="SM00460">
    <property type="entry name" value="TGc"/>
    <property type="match status" value="1"/>
</dbReference>
<evidence type="ECO:0000256" key="9">
    <source>
        <dbReference type="PROSITE-ProRule" id="PRU00192"/>
    </source>
</evidence>
<keyword evidence="3 9" id="KW-0728">SH3 domain</keyword>
<feature type="compositionally biased region" description="Polar residues" evidence="10">
    <location>
        <begin position="299"/>
        <end position="321"/>
    </location>
</feature>
<dbReference type="InterPro" id="IPR052557">
    <property type="entry name" value="CAP/Cytokinesis_protein"/>
</dbReference>
<keyword evidence="6" id="KW-0159">Chromosome partition</keyword>
<keyword evidence="4" id="KW-0132">Cell division</keyword>
<dbReference type="Gene3D" id="2.30.30.40">
    <property type="entry name" value="SH3 Domains"/>
    <property type="match status" value="1"/>
</dbReference>
<feature type="region of interest" description="Disordered" evidence="10">
    <location>
        <begin position="1172"/>
        <end position="1234"/>
    </location>
</feature>
<feature type="region of interest" description="Disordered" evidence="10">
    <location>
        <begin position="1678"/>
        <end position="1747"/>
    </location>
</feature>
<dbReference type="GO" id="GO:0007059">
    <property type="term" value="P:chromosome segregation"/>
    <property type="evidence" value="ECO:0007669"/>
    <property type="project" value="UniProtKB-KW"/>
</dbReference>
<evidence type="ECO:0000313" key="12">
    <source>
        <dbReference type="EMBL" id="KAF4452669.1"/>
    </source>
</evidence>
<dbReference type="OrthoDB" id="6129702at2759"/>
<feature type="compositionally biased region" description="Low complexity" evidence="10">
    <location>
        <begin position="528"/>
        <end position="573"/>
    </location>
</feature>
<evidence type="ECO:0000256" key="5">
    <source>
        <dbReference type="ARBA" id="ARBA00022776"/>
    </source>
</evidence>
<gene>
    <name evidence="12" type="ORF">F53441_4537</name>
</gene>
<dbReference type="GO" id="GO:0005634">
    <property type="term" value="C:nucleus"/>
    <property type="evidence" value="ECO:0007669"/>
    <property type="project" value="UniProtKB-SubCell"/>
</dbReference>
<evidence type="ECO:0000256" key="6">
    <source>
        <dbReference type="ARBA" id="ARBA00022829"/>
    </source>
</evidence>
<organism evidence="12 13">
    <name type="scientific">Fusarium austroafricanum</name>
    <dbReference type="NCBI Taxonomy" id="2364996"/>
    <lineage>
        <taxon>Eukaryota</taxon>
        <taxon>Fungi</taxon>
        <taxon>Dikarya</taxon>
        <taxon>Ascomycota</taxon>
        <taxon>Pezizomycotina</taxon>
        <taxon>Sordariomycetes</taxon>
        <taxon>Hypocreomycetidae</taxon>
        <taxon>Hypocreales</taxon>
        <taxon>Nectriaceae</taxon>
        <taxon>Fusarium</taxon>
        <taxon>Fusarium concolor species complex</taxon>
    </lineage>
</organism>
<evidence type="ECO:0000256" key="2">
    <source>
        <dbReference type="ARBA" id="ARBA00008585"/>
    </source>
</evidence>
<feature type="compositionally biased region" description="Basic and acidic residues" evidence="10">
    <location>
        <begin position="1578"/>
        <end position="1587"/>
    </location>
</feature>
<dbReference type="InterPro" id="IPR002931">
    <property type="entry name" value="Transglutaminase-like"/>
</dbReference>
<dbReference type="InterPro" id="IPR036028">
    <property type="entry name" value="SH3-like_dom_sf"/>
</dbReference>
<dbReference type="SMART" id="SM00326">
    <property type="entry name" value="SH3"/>
    <property type="match status" value="1"/>
</dbReference>
<keyword evidence="5" id="KW-0498">Mitosis</keyword>
<accession>A0A8H4NVF6</accession>
<feature type="compositionally biased region" description="Pro residues" evidence="10">
    <location>
        <begin position="84"/>
        <end position="93"/>
    </location>
</feature>
<evidence type="ECO:0000256" key="10">
    <source>
        <dbReference type="SAM" id="MobiDB-lite"/>
    </source>
</evidence>
<dbReference type="CDD" id="cd11889">
    <property type="entry name" value="SH3_Cyk3p-like"/>
    <property type="match status" value="1"/>
</dbReference>
<evidence type="ECO:0000256" key="4">
    <source>
        <dbReference type="ARBA" id="ARBA00022618"/>
    </source>
</evidence>
<dbReference type="Pfam" id="PF10345">
    <property type="entry name" value="Cohesin_load"/>
    <property type="match status" value="1"/>
</dbReference>
<dbReference type="SUPFAM" id="SSF50044">
    <property type="entry name" value="SH3-domain"/>
    <property type="match status" value="1"/>
</dbReference>
<dbReference type="FunFam" id="2.30.30.40:FF:000168">
    <property type="entry name" value="SH3 domain protein (Cyk3)"/>
    <property type="match status" value="1"/>
</dbReference>
<dbReference type="Proteomes" id="UP000605986">
    <property type="component" value="Unassembled WGS sequence"/>
</dbReference>
<sequence>MAPAAPPLPTKFPCWCRAVYSWGGESKRDLGFIEGELIECLNAGDGSWWVGRLYRDRRTVGSFPSNFVELLPSQFRPTTKSVPAPVPNAPPSTAPTKSRTFRKPFEAYAKAPHYTSAKQPEIFKETLKPKKRQNSGASFAPSIHETERGPSPAPPQSYNHRAPSPAPPQAYDHRAPSPAPSHHHGSRAPSPAPMHNYHSRGPSPAPMQNYHHSRAPSPAPPHGYDARGPSPAPPMHQGYSSVSRGPSPAPSFHHQMVVPYRGGQDRGNSPPPPPPPPHRQMTRGGSNDLHRRSVDISRHGSNASFNPFSPSRQNSNNSYRPQQPPPPTIRHGSRGSFDDRSYTPYTPGRNSPVPPSPAGGMTPSPLREAMDGVMEQLDVLGGGFGRGGQAPSPSPPADPWSPESFDMLSHQSNRRIQERSRPKTSMGIAQDEGYETYSGESSQEISYQSGGREDKLSSYVDRMEKRFQQMHRQNSRTGDPDDDQPPPPPPKNVPYERPKSSMGRSIEPERKLRARKSAYEIGRGVARTLTTKTNSTNSSSGNQSNTSASTQSTSRTLWSGTSAGAFSTTSAGSLARSGKRERAQSALGARELEIDRPDSPFTGVTYHSSHASDSPAQQRPQTQAGFHDDPSLELGGLVQPKPPKRNIFRKIFDTAKTGVASSRGGLVAGGLGMDSPKSPFARSMPAGASPMTGMGSTPANRDVATEMGLGGGVDWVQVRRDVNRSNSLSTIELTERRERCQMMDHPALNPVDELYEGVEGDEGADGEPVMEPTNYQAINLSQVDKNSRFISGLPPAITAIQLATTYVCRPYRSEVQRLRAIFTWVSEKICWEEDFEGEIDTSRVIQAKRASVEEYAVLVMEMCAAIGIHCEIVRGYLKSPGEVSEINIMPRPNHWWNAVLVDNEWRMIDCCLASPSYPRRGLYSSANNTADPWWFLTRPLEICWTHIPEHHSQQHIVPPVAHETLLNLPCACAPFFRHGFEMVDYNTALTRIEDLEMVHIKFSVPCDVEIAAEVEVRGYSRDSDGDVFESGEIVKKRALAQAEWFNGIKRYTVKALLPGDEGQGTLKIYAGKRGLMHSIKDIPHPMAFALPIVHTGENPPYEFVTRHPTPHAQRHDIYVVQPQCQRLALNNTFVFAIRQHPSSLGGSVLTPSSNPGGTSPIPFARPGSALSMNASSVSGSTPSSATGTVAGKKPAKLAIQTPGGKILRLMRKEDRKGIHVGGRSRSGSETASDGGTWETIIKCSEKGVWRGLVLADRTARWCVFAEWALPKVMLVRPSSHTNSTNHNALHHDSVALVSPAHDPNLTQSNSPIPKTGSGRFKTIRVLVNCATNPYVLQPRRNEPPYHGHGQGQQGSQQPLPVPGMNPPSSYVPGGYQQYTSPQQQQQQQYYAMPQQQGQQSYLQQQQIPQYGGMQTAYQGYDTAGQTFGGHQLQPAAAQYTPPANVWQQQQQATGGQNIMYQQQYQQPHHQQQPQQMYQRHVASPQQHVQQRRQSGHLPSPQQRPSSIPQNQGYQIPHQHQHQQYPHQQYQQQQQRTHYQQQAQATVTQPSPQPTQKQMSSPAVSQVRQTEQNQLPRQDFSKSQRETIRQPAQKPIPVDIDEPASEIIVQPTPEPIQQQPVARLDPEQMVYVNLQDIQKLPPRPPVAMGQTQSSAASQSEKTKSWESQYAADTVKPMDIMLGSPQTRPLPPPHPKVQTSYQQPAQPQPQNTTPRVKPSPLSSVTNSPAISARSPSITKKSPASTPKNRPLDTVHIMVAVAEECFDKARGSVHDIAMSLNATRIDEYQKLISTGLACLEACLQSNRLSPRQEAKMRLRYATILLEETENSMEAETAITKGISVCEKNGLADLKYCMHYIRLKLLFQRNHKAALNAADRQIADCETYKHPHWVYAFRLLKVSFYMELGQTADASALENIRSMQATASSRGDNALSVFAFILEGLTLLKASKDGNIEKVQACIAQVAKYQLDPSVHIMQLDILTLLLDLVSSINHSGLELTLQKLKLVQDRMDACTDWHSVKSDFLIPVKKQPSTGHTISSDTAGIVQSGEGGPVDFLVMSFMTKVELTSLTFTLTGLVNMHKSSPHGRRTAEFLQEGVKVLDTWDKTTAGFRYGPSISLQDAIAQREWRLEAQCYLTILLGLYAASHCQWDSVKQCIEKLQDIMIPSTQGILRLLAVYLSGVFDQGTGELDAAMNTFQSPAFDLNQRGTGVKAAHRELAMLAGLNRLWIMQHASYRDDRATLELIEQLRPLCLNHYNVDLRTAWHNVMAAVSTDPPQQLNQQKQHIQSAMAGSKSTNNVLGAAVTLSIMRSRLFENVIGEQALKSAMAAAKQAQRSGNILWQSVADGMLAQSFEVQGQQAQAAQEWDKATREAQEAFAGNF</sequence>
<dbReference type="GO" id="GO:0140278">
    <property type="term" value="P:mitotic division septum assembly"/>
    <property type="evidence" value="ECO:0007669"/>
    <property type="project" value="TreeGrafter"/>
</dbReference>
<feature type="compositionally biased region" description="Basic and acidic residues" evidence="10">
    <location>
        <begin position="288"/>
        <end position="298"/>
    </location>
</feature>
<feature type="compositionally biased region" description="Low complexity" evidence="10">
    <location>
        <begin position="1174"/>
        <end position="1191"/>
    </location>
</feature>
<dbReference type="GO" id="GO:0007064">
    <property type="term" value="P:mitotic sister chromatid cohesion"/>
    <property type="evidence" value="ECO:0007669"/>
    <property type="project" value="InterPro"/>
</dbReference>
<evidence type="ECO:0000259" key="11">
    <source>
        <dbReference type="PROSITE" id="PS50002"/>
    </source>
</evidence>
<dbReference type="PANTHER" id="PTHR46333:SF2">
    <property type="entry name" value="CYTOKINESIS PROTEIN 3"/>
    <property type="match status" value="1"/>
</dbReference>
<evidence type="ECO:0000256" key="7">
    <source>
        <dbReference type="ARBA" id="ARBA00023242"/>
    </source>
</evidence>
<dbReference type="Gene3D" id="3.10.620.30">
    <property type="match status" value="1"/>
</dbReference>